<evidence type="ECO:0000313" key="1">
    <source>
        <dbReference type="EMBL" id="RCK31031.1"/>
    </source>
</evidence>
<dbReference type="InterPro" id="IPR010982">
    <property type="entry name" value="Lambda_DNA-bd_dom_sf"/>
</dbReference>
<sequence length="126" mass="14019">MQTTYALKPIKAEADHEAAMELVENLWDAKPGTPEADQLEVLGILIDQYEAQQYPIAAPDAVEAVLFYMEQNGLDRAELGKLLGSRSRASEFLNHKTSLSLTQIRKLNEVWGIPADILIQPVRESA</sequence>
<dbReference type="OrthoDB" id="9796786at2"/>
<dbReference type="AlphaFoldDB" id="A0A367W0P0"/>
<dbReference type="PANTHER" id="PTHR40455">
    <property type="entry name" value="ANTITOXIN HIGA"/>
    <property type="match status" value="1"/>
</dbReference>
<dbReference type="PANTHER" id="PTHR40455:SF1">
    <property type="entry name" value="ANTITOXIN HIGA"/>
    <property type="match status" value="1"/>
</dbReference>
<reference evidence="1 2" key="1">
    <citation type="submission" date="2014-07" db="EMBL/GenBank/DDBJ databases">
        <title>Draft genome sequence of Thalassospira profundimaris 35.</title>
        <authorList>
            <person name="Lai Q."/>
            <person name="Shao Z."/>
        </authorList>
    </citation>
    <scope>NUCLEOTIDE SEQUENCE [LARGE SCALE GENOMIC DNA]</scope>
    <source>
        <strain evidence="1 2">35</strain>
    </source>
</reference>
<accession>A0A367W0P0</accession>
<organism evidence="1 2">
    <name type="scientific">Thalassospira profundimaris</name>
    <dbReference type="NCBI Taxonomy" id="502049"/>
    <lineage>
        <taxon>Bacteria</taxon>
        <taxon>Pseudomonadati</taxon>
        <taxon>Pseudomonadota</taxon>
        <taxon>Alphaproteobacteria</taxon>
        <taxon>Rhodospirillales</taxon>
        <taxon>Thalassospiraceae</taxon>
        <taxon>Thalassospira</taxon>
    </lineage>
</organism>
<dbReference type="GO" id="GO:0006355">
    <property type="term" value="P:regulation of DNA-templated transcription"/>
    <property type="evidence" value="ECO:0007669"/>
    <property type="project" value="InterPro"/>
</dbReference>
<protein>
    <submittedName>
        <fullName evidence="1">Transcriptional regulator</fullName>
    </submittedName>
</protein>
<comment type="caution">
    <text evidence="1">The sequence shown here is derived from an EMBL/GenBank/DDBJ whole genome shotgun (WGS) entry which is preliminary data.</text>
</comment>
<dbReference type="EMBL" id="JPWF01000025">
    <property type="protein sequence ID" value="RCK31031.1"/>
    <property type="molecule type" value="Genomic_DNA"/>
</dbReference>
<name>A0A367W0P0_9PROT</name>
<evidence type="ECO:0000313" key="2">
    <source>
        <dbReference type="Proteomes" id="UP000253226"/>
    </source>
</evidence>
<dbReference type="Proteomes" id="UP000253226">
    <property type="component" value="Unassembled WGS sequence"/>
</dbReference>
<dbReference type="GO" id="GO:0001046">
    <property type="term" value="F:core promoter sequence-specific DNA binding"/>
    <property type="evidence" value="ECO:0007669"/>
    <property type="project" value="TreeGrafter"/>
</dbReference>
<proteinExistence type="predicted"/>
<dbReference type="InterPro" id="IPR039060">
    <property type="entry name" value="Antitox_HigA"/>
</dbReference>
<dbReference type="SUPFAM" id="SSF47413">
    <property type="entry name" value="lambda repressor-like DNA-binding domains"/>
    <property type="match status" value="1"/>
</dbReference>
<dbReference type="RefSeq" id="WP_114104410.1">
    <property type="nucleotide sequence ID" value="NZ_JPWF01000025.1"/>
</dbReference>
<gene>
    <name evidence="1" type="ORF">TH19_22175</name>
</gene>